<protein>
    <submittedName>
        <fullName evidence="1">Uncharacterized protein</fullName>
    </submittedName>
</protein>
<dbReference type="AlphaFoldDB" id="A0A0F8Y867"/>
<name>A0A0F8Y867_9ZZZZ</name>
<comment type="caution">
    <text evidence="1">The sequence shown here is derived from an EMBL/GenBank/DDBJ whole genome shotgun (WGS) entry which is preliminary data.</text>
</comment>
<accession>A0A0F8Y867</accession>
<organism evidence="1">
    <name type="scientific">marine sediment metagenome</name>
    <dbReference type="NCBI Taxonomy" id="412755"/>
    <lineage>
        <taxon>unclassified sequences</taxon>
        <taxon>metagenomes</taxon>
        <taxon>ecological metagenomes</taxon>
    </lineage>
</organism>
<gene>
    <name evidence="1" type="ORF">LCGC14_3126210</name>
</gene>
<sequence length="118" mass="13770">MKTTDLEIKDYGKIILKKLSYKEKCDLRGKILKITINPSTRIEEHEVSSEALFFWLVVYSIKSMPNYPEFDKLEEKKKVDVVSHLGLGDKEPENLGEMIFQEAQEFNKFMAPAELKKK</sequence>
<proteinExistence type="predicted"/>
<evidence type="ECO:0000313" key="1">
    <source>
        <dbReference type="EMBL" id="KKK50319.1"/>
    </source>
</evidence>
<dbReference type="EMBL" id="LAZR01068082">
    <property type="protein sequence ID" value="KKK50319.1"/>
    <property type="molecule type" value="Genomic_DNA"/>
</dbReference>
<reference evidence="1" key="1">
    <citation type="journal article" date="2015" name="Nature">
        <title>Complex archaea that bridge the gap between prokaryotes and eukaryotes.</title>
        <authorList>
            <person name="Spang A."/>
            <person name="Saw J.H."/>
            <person name="Jorgensen S.L."/>
            <person name="Zaremba-Niedzwiedzka K."/>
            <person name="Martijn J."/>
            <person name="Lind A.E."/>
            <person name="van Eijk R."/>
            <person name="Schleper C."/>
            <person name="Guy L."/>
            <person name="Ettema T.J."/>
        </authorList>
    </citation>
    <scope>NUCLEOTIDE SEQUENCE</scope>
</reference>